<keyword evidence="6" id="KW-1185">Reference proteome</keyword>
<feature type="chain" id="PRO_5046528702" description="Peptidase S1 domain-containing protein" evidence="4">
    <location>
        <begin position="23"/>
        <end position="679"/>
    </location>
</feature>
<dbReference type="GeneID" id="108020876"/>
<dbReference type="InterPro" id="IPR001254">
    <property type="entry name" value="Trypsin_dom"/>
</dbReference>
<evidence type="ECO:0000256" key="2">
    <source>
        <dbReference type="ARBA" id="ARBA00024195"/>
    </source>
</evidence>
<reference evidence="7" key="2">
    <citation type="submission" date="2025-08" db="UniProtKB">
        <authorList>
            <consortium name="RefSeq"/>
        </authorList>
    </citation>
    <scope>IDENTIFICATION</scope>
</reference>
<proteinExistence type="inferred from homology"/>
<evidence type="ECO:0000313" key="6">
    <source>
        <dbReference type="Proteomes" id="UP001652628"/>
    </source>
</evidence>
<accession>A0AB39ZWE8</accession>
<organism evidence="6 7">
    <name type="scientific">Drosophila suzukii</name>
    <name type="common">Spotted-wing drosophila fruit fly</name>
    <dbReference type="NCBI Taxonomy" id="28584"/>
    <lineage>
        <taxon>Eukaryota</taxon>
        <taxon>Metazoa</taxon>
        <taxon>Ecdysozoa</taxon>
        <taxon>Arthropoda</taxon>
        <taxon>Hexapoda</taxon>
        <taxon>Insecta</taxon>
        <taxon>Pterygota</taxon>
        <taxon>Neoptera</taxon>
        <taxon>Endopterygota</taxon>
        <taxon>Diptera</taxon>
        <taxon>Brachycera</taxon>
        <taxon>Muscomorpha</taxon>
        <taxon>Ephydroidea</taxon>
        <taxon>Drosophilidae</taxon>
        <taxon>Drosophila</taxon>
        <taxon>Sophophora</taxon>
    </lineage>
</organism>
<dbReference type="InterPro" id="IPR001314">
    <property type="entry name" value="Peptidase_S1A"/>
</dbReference>
<dbReference type="Proteomes" id="UP001652628">
    <property type="component" value="Chromosome 2L"/>
</dbReference>
<keyword evidence="1" id="KW-1015">Disulfide bond</keyword>
<dbReference type="SMART" id="SM00020">
    <property type="entry name" value="Tryp_SPc"/>
    <property type="match status" value="1"/>
</dbReference>
<dbReference type="RefSeq" id="XP_016944764.3">
    <property type="nucleotide sequence ID" value="XM_017089275.4"/>
</dbReference>
<comment type="similarity">
    <text evidence="2">Belongs to the peptidase S1 family. CLIP subfamily.</text>
</comment>
<feature type="signal peptide" evidence="4">
    <location>
        <begin position="1"/>
        <end position="22"/>
    </location>
</feature>
<feature type="domain" description="Peptidase S1" evidence="5">
    <location>
        <begin position="104"/>
        <end position="346"/>
    </location>
</feature>
<sequence>MASRVVRLSILCLLLGLYTVESHFCGPPNEKECVPHNFCRNDNPNGKPVIQYRSLADGNGGCPAAQTCCPRTDILQSPVPGSVPDQSIPPGCGYANRDGLTFQIKNSGDTAQEAELPWVVLLLSVQYHETVGGGSLIKPDVVLSATTVTRDFIESQLIVRAGEWDLSSNAEHGKHEDVAIRKIVPHPNFMEDSGANNVALLFLERPLQLTRHINLICLPPTNRAFMFNRCVVSGWGKKTINDVSFMNLMKKIEVPLVDSPTCEQQLRVPYTIAFNLHDSLICAGGEIGKDSCKGDGGAPLACPLQSDPNRYEQVGIVNFGFECGNQIPAAYTDVSKMRPWIEQQIQVNSVGSGGTKISYPYEYPRPVQGPFTNNGIQGPVRIQGHGQGVLVNNANDPYGYQRPVQGQGQGPLMTSTYDDRNGYQRPGIGPVQRQGHDQSIFVSNRYDKSGYQGPGIGPVQGQGHDQSKSVSNRYDKSGYQGPGQGQGYGIQVPLQGQGQGQSIHTSNRYDQSGFQAPDQGQGASVNNGFYQNGYQLQGQGQTTIRPKYDLQHNQEGRGEGGESVNNRYGLNQYQGQSTSGNIHNGYDRFFQGAAGTNGNMDQNRYQTFNEGGGRYDGGQGRLIPAGGGVGVPGAGPNYYIGGGDDETIEYPKQDNTIKFDNIPTTTTPITPIDMNVEDA</sequence>
<protein>
    <recommendedName>
        <fullName evidence="5">Peptidase S1 domain-containing protein</fullName>
    </recommendedName>
</protein>
<dbReference type="InterPro" id="IPR043504">
    <property type="entry name" value="Peptidase_S1_PA_chymotrypsin"/>
</dbReference>
<dbReference type="GO" id="GO:0004252">
    <property type="term" value="F:serine-type endopeptidase activity"/>
    <property type="evidence" value="ECO:0007669"/>
    <property type="project" value="InterPro"/>
</dbReference>
<dbReference type="InterPro" id="IPR051487">
    <property type="entry name" value="Ser/Thr_Proteases_Immune/Dev"/>
</dbReference>
<feature type="compositionally biased region" description="Polar residues" evidence="3">
    <location>
        <begin position="494"/>
        <end position="514"/>
    </location>
</feature>
<reference evidence="6" key="1">
    <citation type="submission" date="2025-05" db="UniProtKB">
        <authorList>
            <consortium name="RefSeq"/>
        </authorList>
    </citation>
    <scope>NUCLEOTIDE SEQUENCE [LARGE SCALE GENOMIC DNA]</scope>
</reference>
<dbReference type="GO" id="GO:0006508">
    <property type="term" value="P:proteolysis"/>
    <property type="evidence" value="ECO:0007669"/>
    <property type="project" value="InterPro"/>
</dbReference>
<evidence type="ECO:0000256" key="3">
    <source>
        <dbReference type="SAM" id="MobiDB-lite"/>
    </source>
</evidence>
<evidence type="ECO:0000256" key="1">
    <source>
        <dbReference type="ARBA" id="ARBA00023157"/>
    </source>
</evidence>
<feature type="region of interest" description="Disordered" evidence="3">
    <location>
        <begin position="660"/>
        <end position="679"/>
    </location>
</feature>
<dbReference type="InterPro" id="IPR009003">
    <property type="entry name" value="Peptidase_S1_PA"/>
</dbReference>
<feature type="region of interest" description="Disordered" evidence="3">
    <location>
        <begin position="395"/>
        <end position="533"/>
    </location>
</feature>
<evidence type="ECO:0000313" key="7">
    <source>
        <dbReference type="RefSeq" id="XP_016944764.3"/>
    </source>
</evidence>
<evidence type="ECO:0000259" key="5">
    <source>
        <dbReference type="PROSITE" id="PS50240"/>
    </source>
</evidence>
<feature type="compositionally biased region" description="Low complexity" evidence="3">
    <location>
        <begin position="662"/>
        <end position="672"/>
    </location>
</feature>
<feature type="region of interest" description="Disordered" evidence="3">
    <location>
        <begin position="551"/>
        <end position="570"/>
    </location>
</feature>
<dbReference type="CDD" id="cd00190">
    <property type="entry name" value="Tryp_SPc"/>
    <property type="match status" value="1"/>
</dbReference>
<keyword evidence="4" id="KW-0732">Signal</keyword>
<dbReference type="Pfam" id="PF00089">
    <property type="entry name" value="Trypsin"/>
    <property type="match status" value="1"/>
</dbReference>
<name>A0AB39ZWE8_DROSZ</name>
<gene>
    <name evidence="7" type="primary">LOC108020876</name>
</gene>
<dbReference type="SUPFAM" id="SSF50494">
    <property type="entry name" value="Trypsin-like serine proteases"/>
    <property type="match status" value="1"/>
</dbReference>
<evidence type="ECO:0000256" key="4">
    <source>
        <dbReference type="SAM" id="SignalP"/>
    </source>
</evidence>
<dbReference type="PROSITE" id="PS50240">
    <property type="entry name" value="TRYPSIN_DOM"/>
    <property type="match status" value="1"/>
</dbReference>
<dbReference type="Gene3D" id="2.40.10.10">
    <property type="entry name" value="Trypsin-like serine proteases"/>
    <property type="match status" value="2"/>
</dbReference>
<dbReference type="PRINTS" id="PR00722">
    <property type="entry name" value="CHYMOTRYPSIN"/>
</dbReference>
<feature type="compositionally biased region" description="Basic and acidic residues" evidence="3">
    <location>
        <begin position="551"/>
        <end position="560"/>
    </location>
</feature>
<dbReference type="AlphaFoldDB" id="A0AB39ZWE8"/>
<dbReference type="PANTHER" id="PTHR24256">
    <property type="entry name" value="TRYPTASE-RELATED"/>
    <property type="match status" value="1"/>
</dbReference>